<gene>
    <name evidence="2" type="ORF">BJF93_13435</name>
</gene>
<dbReference type="AlphaFoldDB" id="A0A1Q9AR47"/>
<feature type="region of interest" description="Disordered" evidence="1">
    <location>
        <begin position="1"/>
        <end position="35"/>
    </location>
</feature>
<keyword evidence="3" id="KW-1185">Reference proteome</keyword>
<evidence type="ECO:0000313" key="2">
    <source>
        <dbReference type="EMBL" id="OLP57846.1"/>
    </source>
</evidence>
<comment type="caution">
    <text evidence="2">The sequence shown here is derived from an EMBL/GenBank/DDBJ whole genome shotgun (WGS) entry which is preliminary data.</text>
</comment>
<evidence type="ECO:0000313" key="3">
    <source>
        <dbReference type="Proteomes" id="UP000186364"/>
    </source>
</evidence>
<feature type="compositionally biased region" description="Basic and acidic residues" evidence="1">
    <location>
        <begin position="10"/>
        <end position="23"/>
    </location>
</feature>
<organism evidence="2 3">
    <name type="scientific">Xaviernesmea oryzae</name>
    <dbReference type="NCBI Taxonomy" id="464029"/>
    <lineage>
        <taxon>Bacteria</taxon>
        <taxon>Pseudomonadati</taxon>
        <taxon>Pseudomonadota</taxon>
        <taxon>Alphaproteobacteria</taxon>
        <taxon>Hyphomicrobiales</taxon>
        <taxon>Rhizobiaceae</taxon>
        <taxon>Rhizobium/Agrobacterium group</taxon>
        <taxon>Xaviernesmea</taxon>
    </lineage>
</organism>
<dbReference type="EMBL" id="MKIP01000059">
    <property type="protein sequence ID" value="OLP57846.1"/>
    <property type="molecule type" value="Genomic_DNA"/>
</dbReference>
<dbReference type="Proteomes" id="UP000186364">
    <property type="component" value="Unassembled WGS sequence"/>
</dbReference>
<evidence type="ECO:0000256" key="1">
    <source>
        <dbReference type="SAM" id="MobiDB-lite"/>
    </source>
</evidence>
<accession>A0A1Q9AR47</accession>
<name>A0A1Q9AR47_9HYPH</name>
<reference evidence="2 3" key="1">
    <citation type="submission" date="2016-09" db="EMBL/GenBank/DDBJ databases">
        <title>Rhizobium sp. nov., a novel species isolated from the rice rhizosphere.</title>
        <authorList>
            <person name="Zhao J."/>
            <person name="Zhang X."/>
        </authorList>
    </citation>
    <scope>NUCLEOTIDE SEQUENCE [LARGE SCALE GENOMIC DNA]</scope>
    <source>
        <strain evidence="2 3">1.7048</strain>
    </source>
</reference>
<protein>
    <submittedName>
        <fullName evidence="2">Uncharacterized protein</fullName>
    </submittedName>
</protein>
<proteinExistence type="predicted"/>
<sequence>MVMAHLMGTARRDPGEPKAESLRQRGAGRKRSMTGSFWKPSGWHLPGADGGECRCPFACLERLIGRRRRLGPDDMALISQARLAINRALVQRDYTKVSVVDRASFFTPKRV</sequence>